<evidence type="ECO:0000256" key="3">
    <source>
        <dbReference type="PIRSR" id="PIRSR000443-1"/>
    </source>
</evidence>
<sequence>MKTKLIILMLFIVYSTAALASEKVATMLVEKQHFSTENFITVSGKTIAQVDIGWESYGTLNEEKDNVILITHYFSGTSHAAGKYQADDVQPGYWDALIGPNKAIDTNKFFVISSDTLVNANWHDPNVITTGPASINPATGKPYGLDFPVVTITDFVNVQKRLLESLGIKKLHAVMGASMGSFQALEWAVRYPAQVERLIHVIGGATMDAWTVAALEKWALPIRLDKNWQQGDYYDKQPPLDGLAATMLNITQDAMHPIIYNASFPDFTVRDQGALKDIRTLPKLSQTLAARALARAKTQDANHVLYLVRASQLFSAGMQGDVNEALKKITAKTLLLPASNDLLLRPENMRKVYEAMQELDKDVAISEISGGWGHLDGIFSISPKAQLIREFLEDDNHE</sequence>
<keyword evidence="2" id="KW-0963">Cytoplasm</keyword>
<dbReference type="NCBIfam" id="NF005262">
    <property type="entry name" value="PRK06765.1"/>
    <property type="match status" value="1"/>
</dbReference>
<feature type="active site" description="Nucleophile" evidence="3">
    <location>
        <position position="178"/>
    </location>
</feature>
<comment type="caution">
    <text evidence="6">The sequence shown here is derived from an EMBL/GenBank/DDBJ whole genome shotgun (WGS) entry which is preliminary data.</text>
</comment>
<dbReference type="GO" id="GO:0005737">
    <property type="term" value="C:cytoplasm"/>
    <property type="evidence" value="ECO:0007669"/>
    <property type="project" value="UniProtKB-SubCell"/>
</dbReference>
<dbReference type="InterPro" id="IPR000073">
    <property type="entry name" value="AB_hydrolase_1"/>
</dbReference>
<dbReference type="Proteomes" id="UP000886188">
    <property type="component" value="Unassembled WGS sequence"/>
</dbReference>
<name>A0A7V1GFD2_9GAMM</name>
<gene>
    <name evidence="6" type="ORF">ENH88_15325</name>
</gene>
<protein>
    <recommendedName>
        <fullName evidence="2">Probable acyltransferase</fullName>
        <ecNumber evidence="2">2.3.1.-</ecNumber>
    </recommendedName>
</protein>
<dbReference type="GO" id="GO:0009092">
    <property type="term" value="P:homoserine metabolic process"/>
    <property type="evidence" value="ECO:0007669"/>
    <property type="project" value="TreeGrafter"/>
</dbReference>
<feature type="active site" evidence="2 3">
    <location>
        <position position="341"/>
    </location>
</feature>
<comment type="caution">
    <text evidence="2">Lacks conserved residue(s) required for the propagation of feature annotation.</text>
</comment>
<dbReference type="InterPro" id="IPR008220">
    <property type="entry name" value="HAT_MetX-like"/>
</dbReference>
<evidence type="ECO:0000256" key="4">
    <source>
        <dbReference type="SAM" id="SignalP"/>
    </source>
</evidence>
<comment type="similarity">
    <text evidence="2">Belongs to the AB hydrolase superfamily. MetX family.</text>
</comment>
<dbReference type="PIRSF" id="PIRSF000443">
    <property type="entry name" value="Homoser_Ac_trans"/>
    <property type="match status" value="1"/>
</dbReference>
<dbReference type="HAMAP" id="MF_00296">
    <property type="entry name" value="MetX_acyltransf"/>
    <property type="match status" value="1"/>
</dbReference>
<organism evidence="6">
    <name type="scientific">Pseudoalteromonas prydzensis</name>
    <dbReference type="NCBI Taxonomy" id="182141"/>
    <lineage>
        <taxon>Bacteria</taxon>
        <taxon>Pseudomonadati</taxon>
        <taxon>Pseudomonadota</taxon>
        <taxon>Gammaproteobacteria</taxon>
        <taxon>Alteromonadales</taxon>
        <taxon>Pseudoalteromonadaceae</taxon>
        <taxon>Pseudoalteromonas</taxon>
    </lineage>
</organism>
<dbReference type="InterPro" id="IPR029058">
    <property type="entry name" value="AB_hydrolase_fold"/>
</dbReference>
<dbReference type="PANTHER" id="PTHR32268:SF11">
    <property type="entry name" value="HOMOSERINE O-ACETYLTRANSFERASE"/>
    <property type="match status" value="1"/>
</dbReference>
<dbReference type="PANTHER" id="PTHR32268">
    <property type="entry name" value="HOMOSERINE O-ACETYLTRANSFERASE"/>
    <property type="match status" value="1"/>
</dbReference>
<feature type="chain" id="PRO_5031182500" description="Probable acyltransferase" evidence="4">
    <location>
        <begin position="21"/>
        <end position="398"/>
    </location>
</feature>
<evidence type="ECO:0000256" key="2">
    <source>
        <dbReference type="HAMAP-Rule" id="MF_00296"/>
    </source>
</evidence>
<reference evidence="6" key="1">
    <citation type="journal article" date="2020" name="mSystems">
        <title>Genome- and Community-Level Interaction Insights into Carbon Utilization and Element Cycling Functions of Hydrothermarchaeota in Hydrothermal Sediment.</title>
        <authorList>
            <person name="Zhou Z."/>
            <person name="Liu Y."/>
            <person name="Xu W."/>
            <person name="Pan J."/>
            <person name="Luo Z.H."/>
            <person name="Li M."/>
        </authorList>
    </citation>
    <scope>NUCLEOTIDE SEQUENCE [LARGE SCALE GENOMIC DNA]</scope>
    <source>
        <strain evidence="6">HyVt-346</strain>
    </source>
</reference>
<keyword evidence="2" id="KW-0028">Amino-acid biosynthesis</keyword>
<dbReference type="GO" id="GO:0004414">
    <property type="term" value="F:homoserine O-acetyltransferase activity"/>
    <property type="evidence" value="ECO:0007669"/>
    <property type="project" value="TreeGrafter"/>
</dbReference>
<dbReference type="EC" id="2.3.1.-" evidence="2"/>
<feature type="active site" evidence="3">
    <location>
        <position position="374"/>
    </location>
</feature>
<evidence type="ECO:0000313" key="6">
    <source>
        <dbReference type="EMBL" id="HEA17780.1"/>
    </source>
</evidence>
<dbReference type="GO" id="GO:0009086">
    <property type="term" value="P:methionine biosynthetic process"/>
    <property type="evidence" value="ECO:0007669"/>
    <property type="project" value="TreeGrafter"/>
</dbReference>
<dbReference type="AlphaFoldDB" id="A0A7V1GFD2"/>
<evidence type="ECO:0000259" key="5">
    <source>
        <dbReference type="Pfam" id="PF00561"/>
    </source>
</evidence>
<feature type="signal peptide" evidence="4">
    <location>
        <begin position="1"/>
        <end position="20"/>
    </location>
</feature>
<dbReference type="RefSeq" id="WP_304183468.1">
    <property type="nucleotide sequence ID" value="NZ_DRGM01000163.1"/>
</dbReference>
<proteinExistence type="inferred from homology"/>
<dbReference type="EMBL" id="DRGM01000163">
    <property type="protein sequence ID" value="HEA17780.1"/>
    <property type="molecule type" value="Genomic_DNA"/>
</dbReference>
<feature type="domain" description="AB hydrolase-1" evidence="5">
    <location>
        <begin position="152"/>
        <end position="351"/>
    </location>
</feature>
<dbReference type="Gene3D" id="3.40.50.1820">
    <property type="entry name" value="alpha/beta hydrolase"/>
    <property type="match status" value="1"/>
</dbReference>
<keyword evidence="4" id="KW-0732">Signal</keyword>
<keyword evidence="2 6" id="KW-0012">Acyltransferase</keyword>
<keyword evidence="1 2" id="KW-0808">Transferase</keyword>
<accession>A0A7V1GFD2</accession>
<dbReference type="Gene3D" id="1.10.1740.110">
    <property type="match status" value="1"/>
</dbReference>
<evidence type="ECO:0000256" key="1">
    <source>
        <dbReference type="ARBA" id="ARBA00022679"/>
    </source>
</evidence>
<dbReference type="SUPFAM" id="SSF53474">
    <property type="entry name" value="alpha/beta-Hydrolases"/>
    <property type="match status" value="1"/>
</dbReference>
<comment type="subunit">
    <text evidence="2">Homodimer.</text>
</comment>
<comment type="subcellular location">
    <subcellularLocation>
        <location evidence="2">Cytoplasm</location>
    </subcellularLocation>
</comment>
<dbReference type="Pfam" id="PF00561">
    <property type="entry name" value="Abhydrolase_1"/>
    <property type="match status" value="1"/>
</dbReference>